<dbReference type="InterPro" id="IPR007789">
    <property type="entry name" value="DUF688"/>
</dbReference>
<sequence length="249" mass="27181">MGSEAELPTLTSSEPTPKLSLFSLPHPSLFPPPSDEPPGMLTPPLRPPGSVPFLWEEAPGKPIRASPRASASDEPKCLDLPPRLLVSDYHHHHVVKMTNMPSPTTVLDGPYRVVGRSASYSAVFSREPRRTRSKASYGGSPPRDHHFFRHQSHGKGNYGNISSSSGSSSRGFFFKGSSKVDLDEGNSVIYPCDGGEESINDKVKITRSRRSNGSLLSFSSTSRSKSHLWASLFGSLKQAVPWKSRKAKN</sequence>
<organism evidence="2 3">
    <name type="scientific">Stephania japonica</name>
    <dbReference type="NCBI Taxonomy" id="461633"/>
    <lineage>
        <taxon>Eukaryota</taxon>
        <taxon>Viridiplantae</taxon>
        <taxon>Streptophyta</taxon>
        <taxon>Embryophyta</taxon>
        <taxon>Tracheophyta</taxon>
        <taxon>Spermatophyta</taxon>
        <taxon>Magnoliopsida</taxon>
        <taxon>Ranunculales</taxon>
        <taxon>Menispermaceae</taxon>
        <taxon>Menispermoideae</taxon>
        <taxon>Cissampelideae</taxon>
        <taxon>Stephania</taxon>
    </lineage>
</organism>
<feature type="region of interest" description="Disordered" evidence="1">
    <location>
        <begin position="1"/>
        <end position="75"/>
    </location>
</feature>
<reference evidence="2 3" key="1">
    <citation type="submission" date="2024-01" db="EMBL/GenBank/DDBJ databases">
        <title>Genome assemblies of Stephania.</title>
        <authorList>
            <person name="Yang L."/>
        </authorList>
    </citation>
    <scope>NUCLEOTIDE SEQUENCE [LARGE SCALE GENOMIC DNA]</scope>
    <source>
        <strain evidence="2">QJT</strain>
        <tissue evidence="2">Leaf</tissue>
    </source>
</reference>
<dbReference type="Pfam" id="PF05097">
    <property type="entry name" value="DUF688"/>
    <property type="match status" value="1"/>
</dbReference>
<comment type="caution">
    <text evidence="2">The sequence shown here is derived from an EMBL/GenBank/DDBJ whole genome shotgun (WGS) entry which is preliminary data.</text>
</comment>
<name>A0AAP0K441_9MAGN</name>
<protein>
    <submittedName>
        <fullName evidence="2">Uncharacterized protein</fullName>
    </submittedName>
</protein>
<dbReference type="PANTHER" id="PTHR34371">
    <property type="entry name" value="OS01G0551000 PROTEIN"/>
    <property type="match status" value="1"/>
</dbReference>
<feature type="region of interest" description="Disordered" evidence="1">
    <location>
        <begin position="124"/>
        <end position="143"/>
    </location>
</feature>
<dbReference type="AlphaFoldDB" id="A0AAP0K441"/>
<keyword evidence="3" id="KW-1185">Reference proteome</keyword>
<evidence type="ECO:0000313" key="2">
    <source>
        <dbReference type="EMBL" id="KAK9145606.1"/>
    </source>
</evidence>
<gene>
    <name evidence="2" type="ORF">Sjap_005509</name>
</gene>
<feature type="compositionally biased region" description="Pro residues" evidence="1">
    <location>
        <begin position="28"/>
        <end position="50"/>
    </location>
</feature>
<evidence type="ECO:0000313" key="3">
    <source>
        <dbReference type="Proteomes" id="UP001417504"/>
    </source>
</evidence>
<accession>A0AAP0K441</accession>
<dbReference type="Proteomes" id="UP001417504">
    <property type="component" value="Unassembled WGS sequence"/>
</dbReference>
<proteinExistence type="predicted"/>
<evidence type="ECO:0000256" key="1">
    <source>
        <dbReference type="SAM" id="MobiDB-lite"/>
    </source>
</evidence>
<dbReference type="PANTHER" id="PTHR34371:SF6">
    <property type="entry name" value="MEMBRANE-ASSOCIATED KINASE REGULATOR 6"/>
    <property type="match status" value="1"/>
</dbReference>
<dbReference type="EMBL" id="JBBNAE010000002">
    <property type="protein sequence ID" value="KAK9145606.1"/>
    <property type="molecule type" value="Genomic_DNA"/>
</dbReference>
<feature type="compositionally biased region" description="Low complexity" evidence="1">
    <location>
        <begin position="17"/>
        <end position="27"/>
    </location>
</feature>